<evidence type="ECO:0000256" key="1">
    <source>
        <dbReference type="SAM" id="MobiDB-lite"/>
    </source>
</evidence>
<sequence>MSLTRPDRKAKPALDLIGMDFHAERPGIKLVGDITYLALPSAGSTSPAGLGHPRGRRSCHG</sequence>
<protein>
    <submittedName>
        <fullName evidence="2">Integrase</fullName>
    </submittedName>
</protein>
<reference evidence="3" key="1">
    <citation type="journal article" date="2013" name="Genome Announc.">
        <title>Draft Genome Sequence of Streptomyces bottropensis ATCC 25435, a Bottromycin-Producing Actinomycete.</title>
        <authorList>
            <person name="Zhang H."/>
            <person name="Zhou W."/>
            <person name="Zhuang Y."/>
            <person name="Liang X."/>
            <person name="Liu T."/>
        </authorList>
    </citation>
    <scope>NUCLEOTIDE SEQUENCE [LARGE SCALE GENOMIC DNA]</scope>
    <source>
        <strain evidence="3">ATCC 25435</strain>
    </source>
</reference>
<evidence type="ECO:0000313" key="2">
    <source>
        <dbReference type="EMBL" id="EMF58281.1"/>
    </source>
</evidence>
<gene>
    <name evidence="2" type="ORF">SBD_0953</name>
</gene>
<dbReference type="AlphaFoldDB" id="M3EP55"/>
<proteinExistence type="predicted"/>
<dbReference type="EMBL" id="KB405056">
    <property type="protein sequence ID" value="EMF58281.1"/>
    <property type="molecule type" value="Genomic_DNA"/>
</dbReference>
<dbReference type="Proteomes" id="UP000030760">
    <property type="component" value="Unassembled WGS sequence"/>
</dbReference>
<organism evidence="2 3">
    <name type="scientific">Streptomyces bottropensis ATCC 25435</name>
    <dbReference type="NCBI Taxonomy" id="1054862"/>
    <lineage>
        <taxon>Bacteria</taxon>
        <taxon>Bacillati</taxon>
        <taxon>Actinomycetota</taxon>
        <taxon>Actinomycetes</taxon>
        <taxon>Kitasatosporales</taxon>
        <taxon>Streptomycetaceae</taxon>
        <taxon>Streptomyces</taxon>
    </lineage>
</organism>
<name>M3EP55_9ACTN</name>
<evidence type="ECO:0000313" key="3">
    <source>
        <dbReference type="Proteomes" id="UP000030760"/>
    </source>
</evidence>
<feature type="region of interest" description="Disordered" evidence="1">
    <location>
        <begin position="41"/>
        <end position="61"/>
    </location>
</feature>
<accession>M3EP55</accession>